<dbReference type="EMBL" id="CCKQ01009824">
    <property type="protein sequence ID" value="CDW81334.1"/>
    <property type="molecule type" value="Genomic_DNA"/>
</dbReference>
<reference evidence="7 8" key="1">
    <citation type="submission" date="2014-06" db="EMBL/GenBank/DDBJ databases">
        <authorList>
            <person name="Swart Estienne"/>
        </authorList>
    </citation>
    <scope>NUCLEOTIDE SEQUENCE [LARGE SCALE GENOMIC DNA]</scope>
    <source>
        <strain evidence="7 8">130c</strain>
    </source>
</reference>
<evidence type="ECO:0000256" key="4">
    <source>
        <dbReference type="ARBA" id="ARBA00023136"/>
    </source>
</evidence>
<dbReference type="InterPro" id="IPR005828">
    <property type="entry name" value="MFS_sugar_transport-like"/>
</dbReference>
<accession>A0A078AGG9</accession>
<feature type="transmembrane region" description="Helical" evidence="6">
    <location>
        <begin position="526"/>
        <end position="549"/>
    </location>
</feature>
<dbReference type="GO" id="GO:0016020">
    <property type="term" value="C:membrane"/>
    <property type="evidence" value="ECO:0007669"/>
    <property type="project" value="UniProtKB-SubCell"/>
</dbReference>
<feature type="transmembrane region" description="Helical" evidence="6">
    <location>
        <begin position="471"/>
        <end position="489"/>
    </location>
</feature>
<feature type="transmembrane region" description="Helical" evidence="6">
    <location>
        <begin position="73"/>
        <end position="96"/>
    </location>
</feature>
<evidence type="ECO:0000256" key="3">
    <source>
        <dbReference type="ARBA" id="ARBA00022989"/>
    </source>
</evidence>
<dbReference type="AlphaFoldDB" id="A0A078AGG9"/>
<gene>
    <name evidence="7" type="primary">Contig2325.g2505</name>
    <name evidence="7" type="ORF">STYLEM_10349</name>
</gene>
<keyword evidence="8" id="KW-1185">Reference proteome</keyword>
<feature type="transmembrane region" description="Helical" evidence="6">
    <location>
        <begin position="190"/>
        <end position="208"/>
    </location>
</feature>
<dbReference type="Pfam" id="PF00083">
    <property type="entry name" value="Sugar_tr"/>
    <property type="match status" value="1"/>
</dbReference>
<feature type="compositionally biased region" description="Polar residues" evidence="5">
    <location>
        <begin position="1"/>
        <end position="15"/>
    </location>
</feature>
<feature type="transmembrane region" description="Helical" evidence="6">
    <location>
        <begin position="248"/>
        <end position="269"/>
    </location>
</feature>
<feature type="region of interest" description="Disordered" evidence="5">
    <location>
        <begin position="1"/>
        <end position="29"/>
    </location>
</feature>
<dbReference type="PANTHER" id="PTHR24064">
    <property type="entry name" value="SOLUTE CARRIER FAMILY 22 MEMBER"/>
    <property type="match status" value="1"/>
</dbReference>
<evidence type="ECO:0000256" key="6">
    <source>
        <dbReference type="SAM" id="Phobius"/>
    </source>
</evidence>
<name>A0A078AGG9_STYLE</name>
<feature type="transmembrane region" description="Helical" evidence="6">
    <location>
        <begin position="495"/>
        <end position="519"/>
    </location>
</feature>
<evidence type="ECO:0000256" key="5">
    <source>
        <dbReference type="SAM" id="MobiDB-lite"/>
    </source>
</evidence>
<keyword evidence="3 6" id="KW-1133">Transmembrane helix</keyword>
<dbReference type="InterPro" id="IPR036259">
    <property type="entry name" value="MFS_trans_sf"/>
</dbReference>
<feature type="transmembrane region" description="Helical" evidence="6">
    <location>
        <begin position="442"/>
        <end position="464"/>
    </location>
</feature>
<dbReference type="OrthoDB" id="4139357at2759"/>
<dbReference type="Proteomes" id="UP000039865">
    <property type="component" value="Unassembled WGS sequence"/>
</dbReference>
<dbReference type="GO" id="GO:0022857">
    <property type="term" value="F:transmembrane transporter activity"/>
    <property type="evidence" value="ECO:0007669"/>
    <property type="project" value="InterPro"/>
</dbReference>
<evidence type="ECO:0000256" key="2">
    <source>
        <dbReference type="ARBA" id="ARBA00022692"/>
    </source>
</evidence>
<comment type="subcellular location">
    <subcellularLocation>
        <location evidence="1">Membrane</location>
        <topology evidence="1">Multi-pass membrane protein</topology>
    </subcellularLocation>
</comment>
<evidence type="ECO:0000313" key="7">
    <source>
        <dbReference type="EMBL" id="CDW81334.1"/>
    </source>
</evidence>
<feature type="transmembrane region" description="Helical" evidence="6">
    <location>
        <begin position="411"/>
        <end position="430"/>
    </location>
</feature>
<sequence length="582" mass="66636">MKSQEPPSPFLTSINNRDDFNSLINPDDDDDYERNNQILRSYLPFDFETNIKQQRVLAEHCFNKAGGFGRYQWFIWFFMILGVSSSALINQCMFLLQQPPKYECQDDFTLQWKSCNQSAFCSSENKPREDVKYRVDYSVKESLDNWFTTLNLECLSDTEVDLFHHCFIIGLVIGTLVFPRVGDIAGRKKTYMIGLAIHILLSATMLILREPKLFYAIIFLMGIEQPARFLIGYIYLSEMCQEKHRPLVLSLAFFVITQSVTFACLYFSFLSKHWIPLELIGVIITVIAFIGGVWIPESPRYLISKGQYYDAYRVFNSIARVNGKRFSMIQFKLSSKKKNQDYMNQVPDPNMWISENQENLGGKQSRRGTDAVMQTEGAEILETQNNDPDFQIKNKHAVRFTDVFKSNSQRLNFISLLICWCVNLFNASVLQDSLNIIERDTFVDYFITANAEALSLILSAFIYLARGGQRVTTYAFLAQGSFAALLIGFTDNDQVIKIFIILGTFANGCALNCIYLMTFGIFHTSFICITFGVMQLCGRLVAIAAPFAIDLPLPYSIIIFIGMSFTAAIVSQLFIREPYRKI</sequence>
<dbReference type="Gene3D" id="1.20.1250.20">
    <property type="entry name" value="MFS general substrate transporter like domains"/>
    <property type="match status" value="1"/>
</dbReference>
<organism evidence="7 8">
    <name type="scientific">Stylonychia lemnae</name>
    <name type="common">Ciliate</name>
    <dbReference type="NCBI Taxonomy" id="5949"/>
    <lineage>
        <taxon>Eukaryota</taxon>
        <taxon>Sar</taxon>
        <taxon>Alveolata</taxon>
        <taxon>Ciliophora</taxon>
        <taxon>Intramacronucleata</taxon>
        <taxon>Spirotrichea</taxon>
        <taxon>Stichotrichia</taxon>
        <taxon>Sporadotrichida</taxon>
        <taxon>Oxytrichidae</taxon>
        <taxon>Stylonychinae</taxon>
        <taxon>Stylonychia</taxon>
    </lineage>
</organism>
<feature type="transmembrane region" description="Helical" evidence="6">
    <location>
        <begin position="162"/>
        <end position="178"/>
    </location>
</feature>
<keyword evidence="2 6" id="KW-0812">Transmembrane</keyword>
<keyword evidence="4 6" id="KW-0472">Membrane</keyword>
<proteinExistence type="predicted"/>
<evidence type="ECO:0000256" key="1">
    <source>
        <dbReference type="ARBA" id="ARBA00004141"/>
    </source>
</evidence>
<feature type="transmembrane region" description="Helical" evidence="6">
    <location>
        <begin position="214"/>
        <end position="236"/>
    </location>
</feature>
<feature type="transmembrane region" description="Helical" evidence="6">
    <location>
        <begin position="275"/>
        <end position="295"/>
    </location>
</feature>
<feature type="transmembrane region" description="Helical" evidence="6">
    <location>
        <begin position="555"/>
        <end position="575"/>
    </location>
</feature>
<evidence type="ECO:0000313" key="8">
    <source>
        <dbReference type="Proteomes" id="UP000039865"/>
    </source>
</evidence>
<dbReference type="InParanoid" id="A0A078AGG9"/>
<protein>
    <submittedName>
        <fullName evidence="7">Solute carrier family member 5</fullName>
    </submittedName>
</protein>
<dbReference type="SUPFAM" id="SSF103473">
    <property type="entry name" value="MFS general substrate transporter"/>
    <property type="match status" value="1"/>
</dbReference>